<dbReference type="AlphaFoldDB" id="A0AA35PZT2"/>
<dbReference type="InterPro" id="IPR037401">
    <property type="entry name" value="SnoaL-like"/>
</dbReference>
<dbReference type="InterPro" id="IPR032710">
    <property type="entry name" value="NTF2-like_dom_sf"/>
</dbReference>
<reference evidence="2" key="1">
    <citation type="submission" date="2023-01" db="EMBL/GenBank/DDBJ databases">
        <authorList>
            <person name="Piombo E."/>
        </authorList>
    </citation>
    <scope>NUCLEOTIDE SEQUENCE</scope>
</reference>
<keyword evidence="3" id="KW-1185">Reference proteome</keyword>
<evidence type="ECO:0000313" key="2">
    <source>
        <dbReference type="EMBL" id="CAI6080039.1"/>
    </source>
</evidence>
<proteinExistence type="predicted"/>
<name>A0AA35PZT2_9HYPO</name>
<dbReference type="Pfam" id="PF13577">
    <property type="entry name" value="SnoaL_4"/>
    <property type="match status" value="1"/>
</dbReference>
<dbReference type="Proteomes" id="UP001160390">
    <property type="component" value="Unassembled WGS sequence"/>
</dbReference>
<accession>A0AA35PZT2</accession>
<evidence type="ECO:0000313" key="3">
    <source>
        <dbReference type="Proteomes" id="UP001160390"/>
    </source>
</evidence>
<dbReference type="Gene3D" id="3.10.450.50">
    <property type="match status" value="1"/>
</dbReference>
<protein>
    <recommendedName>
        <fullName evidence="1">SnoaL-like domain-containing protein</fullName>
    </recommendedName>
</protein>
<evidence type="ECO:0000259" key="1">
    <source>
        <dbReference type="Pfam" id="PF13577"/>
    </source>
</evidence>
<dbReference type="SUPFAM" id="SSF54427">
    <property type="entry name" value="NTF2-like"/>
    <property type="match status" value="1"/>
</dbReference>
<gene>
    <name evidence="2" type="ORF">CCHLO57077_00012847</name>
</gene>
<feature type="domain" description="SnoaL-like" evidence="1">
    <location>
        <begin position="6"/>
        <end position="137"/>
    </location>
</feature>
<sequence>MGIAYEDRQSIENKKAQYCRFADTHEWDNFAALFTPDCVMEFLDANGQGFYDMGPHSTIPSARDLGNYLVQLRNLQQAIHMVGRLEFEQVDQDTIKTICTVTYQVGDIGTPNGVHGVGGGHYYETWTRKDGEWLISQYLMKRLDGHISDMDMRQGVGHIRKAAGFVRFEAILSGIDHDDTSVLSERVHEYPVNDFPGRVLGVPYSYIDT</sequence>
<dbReference type="EMBL" id="CABFNP030000704">
    <property type="protein sequence ID" value="CAI6080039.1"/>
    <property type="molecule type" value="Genomic_DNA"/>
</dbReference>
<organism evidence="2 3">
    <name type="scientific">Clonostachys chloroleuca</name>
    <dbReference type="NCBI Taxonomy" id="1926264"/>
    <lineage>
        <taxon>Eukaryota</taxon>
        <taxon>Fungi</taxon>
        <taxon>Dikarya</taxon>
        <taxon>Ascomycota</taxon>
        <taxon>Pezizomycotina</taxon>
        <taxon>Sordariomycetes</taxon>
        <taxon>Hypocreomycetidae</taxon>
        <taxon>Hypocreales</taxon>
        <taxon>Bionectriaceae</taxon>
        <taxon>Clonostachys</taxon>
    </lineage>
</organism>
<comment type="caution">
    <text evidence="2">The sequence shown here is derived from an EMBL/GenBank/DDBJ whole genome shotgun (WGS) entry which is preliminary data.</text>
</comment>